<evidence type="ECO:0000256" key="1">
    <source>
        <dbReference type="ARBA" id="ARBA00022741"/>
    </source>
</evidence>
<evidence type="ECO:0000313" key="6">
    <source>
        <dbReference type="Proteomes" id="UP001521931"/>
    </source>
</evidence>
<dbReference type="PROSITE" id="PS50893">
    <property type="entry name" value="ABC_TRANSPORTER_2"/>
    <property type="match status" value="1"/>
</dbReference>
<dbReference type="InterPro" id="IPR017871">
    <property type="entry name" value="ABC_transporter-like_CS"/>
</dbReference>
<dbReference type="PROSITE" id="PS00211">
    <property type="entry name" value="ABC_TRANSPORTER_1"/>
    <property type="match status" value="1"/>
</dbReference>
<comment type="caution">
    <text evidence="5">The sequence shown here is derived from an EMBL/GenBank/DDBJ whole genome shotgun (WGS) entry which is preliminary data.</text>
</comment>
<protein>
    <submittedName>
        <fullName evidence="5">ABC transporter ATP-binding protein/permease</fullName>
    </submittedName>
</protein>
<feature type="region of interest" description="Disordered" evidence="3">
    <location>
        <begin position="1"/>
        <end position="35"/>
    </location>
</feature>
<evidence type="ECO:0000313" key="5">
    <source>
        <dbReference type="EMBL" id="MCG7322872.1"/>
    </source>
</evidence>
<proteinExistence type="predicted"/>
<dbReference type="Gene3D" id="3.40.50.300">
    <property type="entry name" value="P-loop containing nucleotide triphosphate hydrolases"/>
    <property type="match status" value="1"/>
</dbReference>
<dbReference type="SUPFAM" id="SSF52540">
    <property type="entry name" value="P-loop containing nucleoside triphosphate hydrolases"/>
    <property type="match status" value="1"/>
</dbReference>
<gene>
    <name evidence="5" type="ORF">MHL29_13395</name>
</gene>
<evidence type="ECO:0000256" key="3">
    <source>
        <dbReference type="SAM" id="MobiDB-lite"/>
    </source>
</evidence>
<dbReference type="Pfam" id="PF00005">
    <property type="entry name" value="ABC_tran"/>
    <property type="match status" value="1"/>
</dbReference>
<dbReference type="GO" id="GO:0005524">
    <property type="term" value="F:ATP binding"/>
    <property type="evidence" value="ECO:0007669"/>
    <property type="project" value="UniProtKB-KW"/>
</dbReference>
<organism evidence="5 6">
    <name type="scientific">Arsenicicoccus bolidensis</name>
    <dbReference type="NCBI Taxonomy" id="229480"/>
    <lineage>
        <taxon>Bacteria</taxon>
        <taxon>Bacillati</taxon>
        <taxon>Actinomycetota</taxon>
        <taxon>Actinomycetes</taxon>
        <taxon>Micrococcales</taxon>
        <taxon>Intrasporangiaceae</taxon>
        <taxon>Arsenicicoccus</taxon>
    </lineage>
</organism>
<name>A0ABS9Q6A0_9MICO</name>
<keyword evidence="2 5" id="KW-0067">ATP-binding</keyword>
<keyword evidence="6" id="KW-1185">Reference proteome</keyword>
<dbReference type="SMART" id="SM00382">
    <property type="entry name" value="AAA"/>
    <property type="match status" value="1"/>
</dbReference>
<feature type="compositionally biased region" description="Basic and acidic residues" evidence="3">
    <location>
        <begin position="20"/>
        <end position="35"/>
    </location>
</feature>
<evidence type="ECO:0000256" key="2">
    <source>
        <dbReference type="ARBA" id="ARBA00022840"/>
    </source>
</evidence>
<keyword evidence="1" id="KW-0547">Nucleotide-binding</keyword>
<dbReference type="InterPro" id="IPR003439">
    <property type="entry name" value="ABC_transporter-like_ATP-bd"/>
</dbReference>
<reference evidence="5 6" key="1">
    <citation type="submission" date="2022-02" db="EMBL/GenBank/DDBJ databases">
        <title>Uncovering new skin microbiome diversity through culturing and metagenomics.</title>
        <authorList>
            <person name="Conlan S."/>
            <person name="Deming C."/>
            <person name="Nisc Comparative Sequencing Program N."/>
            <person name="Segre J.A."/>
        </authorList>
    </citation>
    <scope>NUCLEOTIDE SEQUENCE [LARGE SCALE GENOMIC DNA]</scope>
    <source>
        <strain evidence="5 6">ACRQZ</strain>
    </source>
</reference>
<dbReference type="Proteomes" id="UP001521931">
    <property type="component" value="Unassembled WGS sequence"/>
</dbReference>
<feature type="non-terminal residue" evidence="5">
    <location>
        <position position="1"/>
    </location>
</feature>
<dbReference type="InterPro" id="IPR039421">
    <property type="entry name" value="Type_1_exporter"/>
</dbReference>
<dbReference type="PANTHER" id="PTHR24221:SF590">
    <property type="entry name" value="COMPONENT LINKED WITH THE ASSEMBLY OF CYTOCHROME' TRANSPORT TRANSMEMBRANE ATP-BINDING PROTEIN ABC TRANSPORTER CYDD-RELATED"/>
    <property type="match status" value="1"/>
</dbReference>
<dbReference type="RefSeq" id="WP_239265312.1">
    <property type="nucleotide sequence ID" value="NZ_JAKRCV010000048.1"/>
</dbReference>
<dbReference type="EMBL" id="JAKRCV010000048">
    <property type="protein sequence ID" value="MCG7322872.1"/>
    <property type="molecule type" value="Genomic_DNA"/>
</dbReference>
<feature type="domain" description="ABC transporter" evidence="4">
    <location>
        <begin position="38"/>
        <end position="237"/>
    </location>
</feature>
<accession>A0ABS9Q6A0</accession>
<sequence>TPTPTPADRSVVGASARPELTSRREQPAERSRHDTGVARLEGVTYRYPGATRDVLHDLTLTAAPGLTVITGPSGTGKTTALELLCGLREPTTGTASLVPSHLVTQRPFLTAGSIRANLTLADEADDDRLWSVLRQVGLEDLVRGLPDGLGTPLGDDGFGLSAGQRARLGMARALLSTAPLVALDEPTAHLDPASTALVDDVVRSLARDRAVIVVTHRASLVEHADHLVTLSPVVQEVAR</sequence>
<evidence type="ECO:0000259" key="4">
    <source>
        <dbReference type="PROSITE" id="PS50893"/>
    </source>
</evidence>
<dbReference type="InterPro" id="IPR027417">
    <property type="entry name" value="P-loop_NTPase"/>
</dbReference>
<dbReference type="PANTHER" id="PTHR24221">
    <property type="entry name" value="ATP-BINDING CASSETTE SUB-FAMILY B"/>
    <property type="match status" value="1"/>
</dbReference>
<dbReference type="InterPro" id="IPR003593">
    <property type="entry name" value="AAA+_ATPase"/>
</dbReference>